<dbReference type="InterPro" id="IPR037185">
    <property type="entry name" value="EmrE-like"/>
</dbReference>
<dbReference type="SUPFAM" id="SSF103481">
    <property type="entry name" value="Multidrug resistance efflux transporter EmrE"/>
    <property type="match status" value="2"/>
</dbReference>
<dbReference type="GO" id="GO:0005886">
    <property type="term" value="C:plasma membrane"/>
    <property type="evidence" value="ECO:0000318"/>
    <property type="project" value="GO_Central"/>
</dbReference>
<protein>
    <recommendedName>
        <fullName evidence="6">WAT1-related protein</fullName>
    </recommendedName>
</protein>
<evidence type="ECO:0000259" key="7">
    <source>
        <dbReference type="Pfam" id="PF00892"/>
    </source>
</evidence>
<feature type="transmembrane region" description="Helical" evidence="6">
    <location>
        <begin position="292"/>
        <end position="310"/>
    </location>
</feature>
<feature type="domain" description="EamA" evidence="7">
    <location>
        <begin position="172"/>
        <end position="309"/>
    </location>
</feature>
<evidence type="ECO:0000256" key="2">
    <source>
        <dbReference type="ARBA" id="ARBA00007635"/>
    </source>
</evidence>
<dbReference type="HOGENOM" id="CLU_025359_1_1_1"/>
<feature type="transmembrane region" description="Helical" evidence="6">
    <location>
        <begin position="235"/>
        <end position="254"/>
    </location>
</feature>
<dbReference type="Pfam" id="PF00892">
    <property type="entry name" value="EamA"/>
    <property type="match status" value="1"/>
</dbReference>
<comment type="subcellular location">
    <subcellularLocation>
        <location evidence="1 6">Membrane</location>
        <topology evidence="1 6">Multi-pass membrane protein</topology>
    </subcellularLocation>
</comment>
<reference evidence="8 9" key="1">
    <citation type="journal article" date="2011" name="Nat. Genet.">
        <title>The genome of the mesopolyploid crop species Brassica rapa.</title>
        <authorList>
            <consortium name="Brassica rapa Genome Sequencing Project Consortium"/>
            <person name="Wang X."/>
            <person name="Wang H."/>
            <person name="Wang J."/>
            <person name="Sun R."/>
            <person name="Wu J."/>
            <person name="Liu S."/>
            <person name="Bai Y."/>
            <person name="Mun J.H."/>
            <person name="Bancroft I."/>
            <person name="Cheng F."/>
            <person name="Huang S."/>
            <person name="Li X."/>
            <person name="Hua W."/>
            <person name="Wang J."/>
            <person name="Wang X."/>
            <person name="Freeling M."/>
            <person name="Pires J.C."/>
            <person name="Paterson A.H."/>
            <person name="Chalhoub B."/>
            <person name="Wang B."/>
            <person name="Hayward A."/>
            <person name="Sharpe A.G."/>
            <person name="Park B.S."/>
            <person name="Weisshaar B."/>
            <person name="Liu B."/>
            <person name="Li B."/>
            <person name="Liu B."/>
            <person name="Tong C."/>
            <person name="Song C."/>
            <person name="Duran C."/>
            <person name="Peng C."/>
            <person name="Geng C."/>
            <person name="Koh C."/>
            <person name="Lin C."/>
            <person name="Edwards D."/>
            <person name="Mu D."/>
            <person name="Shen D."/>
            <person name="Soumpourou E."/>
            <person name="Li F."/>
            <person name="Fraser F."/>
            <person name="Conant G."/>
            <person name="Lassalle G."/>
            <person name="King G.J."/>
            <person name="Bonnema G."/>
            <person name="Tang H."/>
            <person name="Wang H."/>
            <person name="Belcram H."/>
            <person name="Zhou H."/>
            <person name="Hirakawa H."/>
            <person name="Abe H."/>
            <person name="Guo H."/>
            <person name="Wang H."/>
            <person name="Jin H."/>
            <person name="Parkin I.A."/>
            <person name="Batley J."/>
            <person name="Kim J.S."/>
            <person name="Just J."/>
            <person name="Li J."/>
            <person name="Xu J."/>
            <person name="Deng J."/>
            <person name="Kim J.A."/>
            <person name="Li J."/>
            <person name="Yu J."/>
            <person name="Meng J."/>
            <person name="Wang J."/>
            <person name="Min J."/>
            <person name="Poulain J."/>
            <person name="Wang J."/>
            <person name="Hatakeyama K."/>
            <person name="Wu K."/>
            <person name="Wang L."/>
            <person name="Fang L."/>
            <person name="Trick M."/>
            <person name="Links M.G."/>
            <person name="Zhao M."/>
            <person name="Jin M."/>
            <person name="Ramchiary N."/>
            <person name="Drou N."/>
            <person name="Berkman P.J."/>
            <person name="Cai Q."/>
            <person name="Huang Q."/>
            <person name="Li R."/>
            <person name="Tabata S."/>
            <person name="Cheng S."/>
            <person name="Zhang S."/>
            <person name="Zhang S."/>
            <person name="Huang S."/>
            <person name="Sato S."/>
            <person name="Sun S."/>
            <person name="Kwon S.J."/>
            <person name="Choi S.R."/>
            <person name="Lee T.H."/>
            <person name="Fan W."/>
            <person name="Zhao X."/>
            <person name="Tan X."/>
            <person name="Xu X."/>
            <person name="Wang Y."/>
            <person name="Qiu Y."/>
            <person name="Yin Y."/>
            <person name="Li Y."/>
            <person name="Du Y."/>
            <person name="Liao Y."/>
            <person name="Lim Y."/>
            <person name="Narusaka Y."/>
            <person name="Wang Y."/>
            <person name="Wang Z."/>
            <person name="Li Z."/>
            <person name="Wang Z."/>
            <person name="Xiong Z."/>
            <person name="Zhang Z."/>
        </authorList>
    </citation>
    <scope>NUCLEOTIDE SEQUENCE [LARGE SCALE GENOMIC DNA]</scope>
    <source>
        <strain evidence="8 9">cv. Chiifu-401-42</strain>
    </source>
</reference>
<dbReference type="AlphaFoldDB" id="M4D737"/>
<evidence type="ECO:0000256" key="4">
    <source>
        <dbReference type="ARBA" id="ARBA00022989"/>
    </source>
</evidence>
<keyword evidence="9" id="KW-1185">Reference proteome</keyword>
<dbReference type="InterPro" id="IPR000620">
    <property type="entry name" value="EamA_dom"/>
</dbReference>
<name>M4D737_BRACM</name>
<reference evidence="8 9" key="2">
    <citation type="journal article" date="2018" name="Hortic Res">
        <title>Improved Brassica rapa reference genome by single-molecule sequencing and chromosome conformation capture technologies.</title>
        <authorList>
            <person name="Zhang L."/>
            <person name="Cai X."/>
            <person name="Wu J."/>
            <person name="Liu M."/>
            <person name="Grob S."/>
            <person name="Cheng F."/>
            <person name="Liang J."/>
            <person name="Cai C."/>
            <person name="Liu Z."/>
            <person name="Liu B."/>
            <person name="Wang F."/>
            <person name="Li S."/>
            <person name="Liu F."/>
            <person name="Li X."/>
            <person name="Cheng L."/>
            <person name="Yang W."/>
            <person name="Li M.H."/>
            <person name="Grossniklaus U."/>
            <person name="Zheng H."/>
            <person name="Wang X."/>
        </authorList>
    </citation>
    <scope>NUCLEOTIDE SEQUENCE [LARGE SCALE GENOMIC DNA]</scope>
    <source>
        <strain evidence="8 9">cv. Chiifu-401-42</strain>
    </source>
</reference>
<dbReference type="Proteomes" id="UP000011750">
    <property type="component" value="Chromosome A07"/>
</dbReference>
<evidence type="ECO:0000256" key="3">
    <source>
        <dbReference type="ARBA" id="ARBA00022692"/>
    </source>
</evidence>
<dbReference type="eggNOG" id="ENOG502QQ3S">
    <property type="taxonomic scope" value="Eukaryota"/>
</dbReference>
<evidence type="ECO:0000256" key="1">
    <source>
        <dbReference type="ARBA" id="ARBA00004141"/>
    </source>
</evidence>
<sequence length="363" mass="38941">MWGGLMNRVKPYLAMISMQFGYAGMYIITMVSLKHGMNHYILAVYRHAIATVVIAPFALFHERPVLDQNLYYVGMTYTSATFASATANVLPAITFVLAIIFRLESVNFKKVRSIAKVVGTIITVSGALLMTLYKGPIIDFIKFGGGGGGGDGAGGPHGGAASAALDKHWVPGTLMLLGRTFGWAGFFILQSFTLKEYPAELSLTALICLMGTLEGTAVSLVTVRDLSAWKIGFDSNLFAAAYSGVICSGVAYYVQGVVMRERGPVFVATFNPLCVVITAALGVVVLSESIHLGSVIGTIFIIVGLYTVVWGKGKDKRMTDDDSKELPVKISVKEVDANRVLAGRLEMKTKEGQETNKANQAGI</sequence>
<feature type="transmembrane region" description="Helical" evidence="6">
    <location>
        <begin position="169"/>
        <end position="189"/>
    </location>
</feature>
<proteinExistence type="inferred from homology"/>
<evidence type="ECO:0000256" key="6">
    <source>
        <dbReference type="RuleBase" id="RU363077"/>
    </source>
</evidence>
<dbReference type="EnsemblPlants" id="Bra012297.1">
    <property type="protein sequence ID" value="Bra012297.1-P"/>
    <property type="gene ID" value="Bra012297"/>
</dbReference>
<dbReference type="Gramene" id="Bra012297.1">
    <property type="protein sequence ID" value="Bra012297.1-P"/>
    <property type="gene ID" value="Bra012297"/>
</dbReference>
<keyword evidence="3 6" id="KW-0812">Transmembrane</keyword>
<accession>M4D737</accession>
<feature type="transmembrane region" description="Helical" evidence="6">
    <location>
        <begin position="40"/>
        <end position="60"/>
    </location>
</feature>
<keyword evidence="5 6" id="KW-0472">Membrane</keyword>
<evidence type="ECO:0000256" key="5">
    <source>
        <dbReference type="ARBA" id="ARBA00023136"/>
    </source>
</evidence>
<dbReference type="OMA" id="LARCCGW"/>
<feature type="transmembrane region" description="Helical" evidence="6">
    <location>
        <begin position="80"/>
        <end position="101"/>
    </location>
</feature>
<dbReference type="PANTHER" id="PTHR31218">
    <property type="entry name" value="WAT1-RELATED PROTEIN"/>
    <property type="match status" value="1"/>
</dbReference>
<evidence type="ECO:0000313" key="9">
    <source>
        <dbReference type="Proteomes" id="UP000011750"/>
    </source>
</evidence>
<reference evidence="8" key="3">
    <citation type="submission" date="2023-03" db="UniProtKB">
        <authorList>
            <consortium name="EnsemblPlants"/>
        </authorList>
    </citation>
    <scope>IDENTIFICATION</scope>
    <source>
        <strain evidence="8">cv. Chiifu-401-42</strain>
    </source>
</reference>
<feature type="transmembrane region" description="Helical" evidence="6">
    <location>
        <begin position="12"/>
        <end position="33"/>
    </location>
</feature>
<evidence type="ECO:0000313" key="8">
    <source>
        <dbReference type="EnsemblPlants" id="Bra012297.1-P"/>
    </source>
</evidence>
<keyword evidence="4 6" id="KW-1133">Transmembrane helix</keyword>
<organism evidence="8 9">
    <name type="scientific">Brassica campestris</name>
    <name type="common">Field mustard</name>
    <dbReference type="NCBI Taxonomy" id="3711"/>
    <lineage>
        <taxon>Eukaryota</taxon>
        <taxon>Viridiplantae</taxon>
        <taxon>Streptophyta</taxon>
        <taxon>Embryophyta</taxon>
        <taxon>Tracheophyta</taxon>
        <taxon>Spermatophyta</taxon>
        <taxon>Magnoliopsida</taxon>
        <taxon>eudicotyledons</taxon>
        <taxon>Gunneridae</taxon>
        <taxon>Pentapetalae</taxon>
        <taxon>rosids</taxon>
        <taxon>malvids</taxon>
        <taxon>Brassicales</taxon>
        <taxon>Brassicaceae</taxon>
        <taxon>Brassiceae</taxon>
        <taxon>Brassica</taxon>
    </lineage>
</organism>
<feature type="transmembrane region" description="Helical" evidence="6">
    <location>
        <begin position="266"/>
        <end position="286"/>
    </location>
</feature>
<feature type="transmembrane region" description="Helical" evidence="6">
    <location>
        <begin position="113"/>
        <end position="133"/>
    </location>
</feature>
<dbReference type="InterPro" id="IPR030184">
    <property type="entry name" value="WAT1-related"/>
</dbReference>
<dbReference type="STRING" id="51351.M4D737"/>
<comment type="similarity">
    <text evidence="2 6">Belongs to the drug/metabolite transporter (DMT) superfamily. Plant drug/metabolite exporter (P-DME) (TC 2.A.7.4) family.</text>
</comment>
<feature type="transmembrane region" description="Helical" evidence="6">
    <location>
        <begin position="201"/>
        <end position="223"/>
    </location>
</feature>
<dbReference type="GO" id="GO:0022857">
    <property type="term" value="F:transmembrane transporter activity"/>
    <property type="evidence" value="ECO:0007669"/>
    <property type="project" value="InterPro"/>
</dbReference>
<dbReference type="InParanoid" id="M4D737"/>